<dbReference type="Proteomes" id="UP000681794">
    <property type="component" value="Chromosome"/>
</dbReference>
<sequence length="55" mass="5958">MLLISISCTAFRAPIIGDTPVLDVATSIDPREVRRYREDNPGATISDAVAAVSRR</sequence>
<keyword evidence="2" id="KW-1185">Reference proteome</keyword>
<organism evidence="1 2">
    <name type="scientific">Curtobacterium aetherium</name>
    <dbReference type="NCBI Taxonomy" id="2841594"/>
    <lineage>
        <taxon>Bacteria</taxon>
        <taxon>Bacillati</taxon>
        <taxon>Actinomycetota</taxon>
        <taxon>Actinomycetes</taxon>
        <taxon>Micrococcales</taxon>
        <taxon>Microbacteriaceae</taxon>
        <taxon>Curtobacterium</taxon>
    </lineage>
</organism>
<name>A0ACD1E4Y9_9MICO</name>
<evidence type="ECO:0000313" key="2">
    <source>
        <dbReference type="Proteomes" id="UP000681794"/>
    </source>
</evidence>
<gene>
    <name evidence="1" type="ORF">KM842_00235</name>
</gene>
<dbReference type="EMBL" id="CP076544">
    <property type="protein sequence ID" value="QWS33692.1"/>
    <property type="molecule type" value="Genomic_DNA"/>
</dbReference>
<proteinExistence type="predicted"/>
<accession>A0ACD1E4Y9</accession>
<evidence type="ECO:0000313" key="1">
    <source>
        <dbReference type="EMBL" id="QWS33692.1"/>
    </source>
</evidence>
<protein>
    <submittedName>
        <fullName evidence="1">Uncharacterized protein</fullName>
    </submittedName>
</protein>
<reference evidence="1" key="1">
    <citation type="submission" date="2021-06" db="EMBL/GenBank/DDBJ databases">
        <authorList>
            <person name="Ellington A.J."/>
            <person name="Bryan N.C."/>
            <person name="Christner B.C."/>
            <person name="Reisch C.R."/>
        </authorList>
    </citation>
    <scope>NUCLEOTIDE SEQUENCE</scope>
    <source>
        <strain evidence="1">L6-1</strain>
    </source>
</reference>